<feature type="transmembrane region" description="Helical" evidence="5">
    <location>
        <begin position="58"/>
        <end position="78"/>
    </location>
</feature>
<keyword evidence="4 5" id="KW-0472">Membrane</keyword>
<accession>A0A7F5RK43</accession>
<keyword evidence="6" id="KW-1185">Reference proteome</keyword>
<dbReference type="AlphaFoldDB" id="A0A7F5RK43"/>
<name>A0A7F5RK43_AGRPL</name>
<feature type="transmembrane region" description="Helical" evidence="5">
    <location>
        <begin position="99"/>
        <end position="122"/>
    </location>
</feature>
<dbReference type="Gene3D" id="1.10.1450.10">
    <property type="entry name" value="Tetraspanin"/>
    <property type="match status" value="1"/>
</dbReference>
<evidence type="ECO:0000313" key="7">
    <source>
        <dbReference type="RefSeq" id="XP_025836379.1"/>
    </source>
</evidence>
<evidence type="ECO:0000256" key="4">
    <source>
        <dbReference type="ARBA" id="ARBA00023136"/>
    </source>
</evidence>
<proteinExistence type="predicted"/>
<dbReference type="InterPro" id="IPR018499">
    <property type="entry name" value="Tetraspanin/Peripherin"/>
</dbReference>
<protein>
    <submittedName>
        <fullName evidence="7">RDS/peripherin-like protein xRDS35</fullName>
    </submittedName>
</protein>
<feature type="transmembrane region" description="Helical" evidence="5">
    <location>
        <begin position="255"/>
        <end position="281"/>
    </location>
</feature>
<reference evidence="7" key="1">
    <citation type="submission" date="2025-08" db="UniProtKB">
        <authorList>
            <consortium name="RefSeq"/>
        </authorList>
    </citation>
    <scope>IDENTIFICATION</scope>
    <source>
        <tissue evidence="7">Entire body</tissue>
    </source>
</reference>
<evidence type="ECO:0000256" key="5">
    <source>
        <dbReference type="SAM" id="Phobius"/>
    </source>
</evidence>
<dbReference type="InParanoid" id="A0A7F5RK43"/>
<dbReference type="SUPFAM" id="SSF48652">
    <property type="entry name" value="Tetraspanin"/>
    <property type="match status" value="1"/>
</dbReference>
<sequence length="310" mass="35329">MACCRINFSKRGRSFLAFILKLLCFIEIIIGTIFITLSCGGVTILLQNMVFEKREMQFAFVVMIFIGIHVIIHNTIGFKIITCCYKKAERKSTRTALQMWIILGINVVLHITVVAILTFRMLSYVFDSLKLSLEKGIKEYLSNPYWRGKMDKLQVNMQCCGISSYLDWHTSTWILHYNALYDSNLSISLKQPEGLFDVPVVPWSCCKIDFPMQCFHDPLQQTLSRHLWEQKNEVILESINTIGCLEIIQKPTKSITVMLLIFGLSAAIVQVTIIITARLLYTSCRNLKLQDNKDGTAPGWIIGPGDLKSS</sequence>
<keyword evidence="2 5" id="KW-0812">Transmembrane</keyword>
<dbReference type="GeneID" id="108736771"/>
<evidence type="ECO:0000256" key="1">
    <source>
        <dbReference type="ARBA" id="ARBA00004141"/>
    </source>
</evidence>
<dbReference type="GO" id="GO:0016020">
    <property type="term" value="C:membrane"/>
    <property type="evidence" value="ECO:0007669"/>
    <property type="project" value="UniProtKB-SubCell"/>
</dbReference>
<gene>
    <name evidence="7" type="primary">LOC108736771</name>
</gene>
<keyword evidence="3 5" id="KW-1133">Transmembrane helix</keyword>
<dbReference type="Pfam" id="PF00335">
    <property type="entry name" value="Tetraspanin"/>
    <property type="match status" value="1"/>
</dbReference>
<comment type="subcellular location">
    <subcellularLocation>
        <location evidence="1">Membrane</location>
        <topology evidence="1">Multi-pass membrane protein</topology>
    </subcellularLocation>
</comment>
<feature type="transmembrane region" description="Helical" evidence="5">
    <location>
        <begin position="15"/>
        <end position="46"/>
    </location>
</feature>
<evidence type="ECO:0000256" key="2">
    <source>
        <dbReference type="ARBA" id="ARBA00022692"/>
    </source>
</evidence>
<dbReference type="OrthoDB" id="9836210at2759"/>
<dbReference type="KEGG" id="apln:108736771"/>
<dbReference type="InterPro" id="IPR008952">
    <property type="entry name" value="Tetraspanin_EC2_sf"/>
</dbReference>
<dbReference type="Proteomes" id="UP000192223">
    <property type="component" value="Unplaced"/>
</dbReference>
<organism evidence="6 7">
    <name type="scientific">Agrilus planipennis</name>
    <name type="common">Emerald ash borer</name>
    <name type="synonym">Agrilus marcopoli</name>
    <dbReference type="NCBI Taxonomy" id="224129"/>
    <lineage>
        <taxon>Eukaryota</taxon>
        <taxon>Metazoa</taxon>
        <taxon>Ecdysozoa</taxon>
        <taxon>Arthropoda</taxon>
        <taxon>Hexapoda</taxon>
        <taxon>Insecta</taxon>
        <taxon>Pterygota</taxon>
        <taxon>Neoptera</taxon>
        <taxon>Endopterygota</taxon>
        <taxon>Coleoptera</taxon>
        <taxon>Polyphaga</taxon>
        <taxon>Elateriformia</taxon>
        <taxon>Buprestoidea</taxon>
        <taxon>Buprestidae</taxon>
        <taxon>Agrilinae</taxon>
        <taxon>Agrilus</taxon>
    </lineage>
</organism>
<dbReference type="RefSeq" id="XP_025836379.1">
    <property type="nucleotide sequence ID" value="XM_025980594.1"/>
</dbReference>
<evidence type="ECO:0000256" key="3">
    <source>
        <dbReference type="ARBA" id="ARBA00022989"/>
    </source>
</evidence>
<evidence type="ECO:0000313" key="6">
    <source>
        <dbReference type="Proteomes" id="UP000192223"/>
    </source>
</evidence>